<dbReference type="NCBIfam" id="NF033545">
    <property type="entry name" value="transpos_IS630"/>
    <property type="match status" value="1"/>
</dbReference>
<dbReference type="InterPro" id="IPR036397">
    <property type="entry name" value="RNaseH_sf"/>
</dbReference>
<dbReference type="EMBL" id="CP051167">
    <property type="protein sequence ID" value="QIZ73814.1"/>
    <property type="molecule type" value="Genomic_DNA"/>
</dbReference>
<dbReference type="EMBL" id="CP051167">
    <property type="protein sequence ID" value="QIZ73726.1"/>
    <property type="molecule type" value="Genomic_DNA"/>
</dbReference>
<dbReference type="KEGG" id="oxy:HCG48_22490"/>
<evidence type="ECO:0000313" key="5">
    <source>
        <dbReference type="EMBL" id="QIZ73735.1"/>
    </source>
</evidence>
<evidence type="ECO:0000313" key="14">
    <source>
        <dbReference type="Proteomes" id="UP000500857"/>
    </source>
</evidence>
<dbReference type="KEGG" id="oxy:HCG48_18125"/>
<evidence type="ECO:0000259" key="1">
    <source>
        <dbReference type="Pfam" id="PF13358"/>
    </source>
</evidence>
<sequence length="345" mass="40927">MNIIDELDNFIENTTNTKEMKRALAAKMKLSGQPSKKIEEILNVSSSFVSQWKNKAIFEGVESLNLQYKGSKGYLKPEEKTQITSWIRQQEYLRLSDLKRYLQQEYNVIYSSNQSYYDLLKAAGMSWKKSQKKNPAKDEKLVKKKEEEIQKKLKDWEEDIKAGKLAVFMIDECHLLWGDVLGFVWGRKDIRVEIPIKNQKSRQSYYGALDYQTHEFILQEYPKADTDNTIQFIQYLREQRPGQKLAIFWDGARYHDSQQFRDFLKELNEGLEEDEWLITCTKFAPNAPEQNPVEDIWLQTKNFLRTFYFLCDSFKRVKELFKIFADGQVFDFPKLYSYGFLPQMT</sequence>
<dbReference type="SUPFAM" id="SSF46689">
    <property type="entry name" value="Homeodomain-like"/>
    <property type="match status" value="1"/>
</dbReference>
<dbReference type="Pfam" id="PF13592">
    <property type="entry name" value="HTH_33"/>
    <property type="match status" value="1"/>
</dbReference>
<dbReference type="InterPro" id="IPR038717">
    <property type="entry name" value="Tc1-like_DDE_dom"/>
</dbReference>
<reference evidence="13 14" key="1">
    <citation type="submission" date="2020-04" db="EMBL/GenBank/DDBJ databases">
        <authorList>
            <person name="Basu S."/>
            <person name="Maruthanayagam V."/>
            <person name="Chakraborty S."/>
            <person name="Pramanik A."/>
            <person name="Mukherjee J."/>
            <person name="Brink B."/>
        </authorList>
    </citation>
    <scope>NUCLEOTIDE SEQUENCE [LARGE SCALE GENOMIC DNA]</scope>
    <source>
        <strain evidence="13 14">AP17</strain>
    </source>
</reference>
<dbReference type="KEGG" id="oxy:HCG48_19895"/>
<dbReference type="KEGG" id="oxy:HCG48_14695"/>
<dbReference type="EMBL" id="CP051167">
    <property type="protein sequence ID" value="QIZ73893.1"/>
    <property type="molecule type" value="Genomic_DNA"/>
</dbReference>
<dbReference type="KEGG" id="oxy:HCG48_12875"/>
<accession>A0A6H1U784</accession>
<evidence type="ECO:0000313" key="7">
    <source>
        <dbReference type="EMBL" id="QIZ73804.1"/>
    </source>
</evidence>
<dbReference type="KEGG" id="oxy:HCG48_08820"/>
<evidence type="ECO:0000313" key="11">
    <source>
        <dbReference type="EMBL" id="QIZ73891.1"/>
    </source>
</evidence>
<organism evidence="13 14">
    <name type="scientific">Oxynema aestuarii AP17</name>
    <dbReference type="NCBI Taxonomy" id="2064643"/>
    <lineage>
        <taxon>Bacteria</taxon>
        <taxon>Bacillati</taxon>
        <taxon>Cyanobacteriota</taxon>
        <taxon>Cyanophyceae</taxon>
        <taxon>Oscillatoriophycideae</taxon>
        <taxon>Oscillatoriales</taxon>
        <taxon>Oscillatoriaceae</taxon>
        <taxon>Oxynema</taxon>
        <taxon>Oxynema aestuarii</taxon>
    </lineage>
</organism>
<evidence type="ECO:0000313" key="10">
    <source>
        <dbReference type="EMBL" id="QIZ73846.1"/>
    </source>
</evidence>
<name>A0A6H1U784_9CYAN</name>
<dbReference type="AlphaFoldDB" id="A0A6H1U784"/>
<dbReference type="EMBL" id="CP051167">
    <property type="protein sequence ID" value="QIZ73755.1"/>
    <property type="molecule type" value="Genomic_DNA"/>
</dbReference>
<evidence type="ECO:0000313" key="4">
    <source>
        <dbReference type="EMBL" id="QIZ73726.1"/>
    </source>
</evidence>
<evidence type="ECO:0000313" key="8">
    <source>
        <dbReference type="EMBL" id="QIZ73814.1"/>
    </source>
</evidence>
<dbReference type="InterPro" id="IPR009057">
    <property type="entry name" value="Homeodomain-like_sf"/>
</dbReference>
<dbReference type="EMBL" id="CP051167">
    <property type="protein sequence ID" value="QIZ73846.1"/>
    <property type="molecule type" value="Genomic_DNA"/>
</dbReference>
<evidence type="ECO:0000313" key="12">
    <source>
        <dbReference type="EMBL" id="QIZ73892.1"/>
    </source>
</evidence>
<evidence type="ECO:0000313" key="13">
    <source>
        <dbReference type="EMBL" id="QIZ73893.1"/>
    </source>
</evidence>
<dbReference type="KEGG" id="oxy:HCG48_20100"/>
<dbReference type="EMBL" id="CP051167">
    <property type="protein sequence ID" value="QIZ73841.1"/>
    <property type="molecule type" value="Genomic_DNA"/>
</dbReference>
<dbReference type="KEGG" id="oxy:HCG48_13370"/>
<dbReference type="EMBL" id="CP051167">
    <property type="protein sequence ID" value="QIZ73892.1"/>
    <property type="molecule type" value="Genomic_DNA"/>
</dbReference>
<dbReference type="Proteomes" id="UP000500857">
    <property type="component" value="Chromosome"/>
</dbReference>
<dbReference type="KEGG" id="oxy:HCG48_17330"/>
<dbReference type="EMBL" id="CP051167">
    <property type="protein sequence ID" value="QIZ73804.1"/>
    <property type="molecule type" value="Genomic_DNA"/>
</dbReference>
<dbReference type="InterPro" id="IPR025959">
    <property type="entry name" value="Winged_HTH_dom"/>
</dbReference>
<dbReference type="KEGG" id="oxy:HCG48_22535"/>
<proteinExistence type="predicted"/>
<evidence type="ECO:0000313" key="3">
    <source>
        <dbReference type="EMBL" id="QIZ73672.1"/>
    </source>
</evidence>
<gene>
    <name evidence="3" type="ORF">HCG48_08820</name>
    <name evidence="4" type="ORF">HCG48_12875</name>
    <name evidence="5" type="ORF">HCG48_13370</name>
    <name evidence="6" type="ORF">HCG48_14695</name>
    <name evidence="7" type="ORF">HCG48_17330</name>
    <name evidence="8" type="ORF">HCG48_18125</name>
    <name evidence="9" type="ORF">HCG48_19895</name>
    <name evidence="10" type="ORF">HCG48_20100</name>
    <name evidence="11" type="ORF">HCG48_22490</name>
    <name evidence="12" type="ORF">HCG48_22505</name>
    <name evidence="13" type="ORF">HCG48_22535</name>
</gene>
<feature type="domain" description="Tc1-like transposase DDE" evidence="1">
    <location>
        <begin position="168"/>
        <end position="306"/>
    </location>
</feature>
<dbReference type="Pfam" id="PF13358">
    <property type="entry name" value="DDE_3"/>
    <property type="match status" value="1"/>
</dbReference>
<dbReference type="EMBL" id="CP051167">
    <property type="protein sequence ID" value="QIZ73891.1"/>
    <property type="molecule type" value="Genomic_DNA"/>
</dbReference>
<dbReference type="Gene3D" id="3.30.420.10">
    <property type="entry name" value="Ribonuclease H-like superfamily/Ribonuclease H"/>
    <property type="match status" value="1"/>
</dbReference>
<dbReference type="RefSeq" id="WP_168571816.1">
    <property type="nucleotide sequence ID" value="NZ_CP051167.1"/>
</dbReference>
<dbReference type="EMBL" id="CP051167">
    <property type="protein sequence ID" value="QIZ73672.1"/>
    <property type="molecule type" value="Genomic_DNA"/>
</dbReference>
<feature type="domain" description="Winged helix-turn helix" evidence="2">
    <location>
        <begin position="90"/>
        <end position="148"/>
    </location>
</feature>
<protein>
    <submittedName>
        <fullName evidence="13">IS630 family transposase</fullName>
    </submittedName>
</protein>
<keyword evidence="14" id="KW-1185">Reference proteome</keyword>
<evidence type="ECO:0000313" key="9">
    <source>
        <dbReference type="EMBL" id="QIZ73841.1"/>
    </source>
</evidence>
<evidence type="ECO:0000313" key="6">
    <source>
        <dbReference type="EMBL" id="QIZ73755.1"/>
    </source>
</evidence>
<dbReference type="EMBL" id="CP051167">
    <property type="protein sequence ID" value="QIZ73735.1"/>
    <property type="molecule type" value="Genomic_DNA"/>
</dbReference>
<dbReference type="GO" id="GO:0003676">
    <property type="term" value="F:nucleic acid binding"/>
    <property type="evidence" value="ECO:0007669"/>
    <property type="project" value="InterPro"/>
</dbReference>
<dbReference type="KEGG" id="oxy:HCG48_22505"/>
<dbReference type="InterPro" id="IPR047655">
    <property type="entry name" value="Transpos_IS630-like"/>
</dbReference>
<evidence type="ECO:0000259" key="2">
    <source>
        <dbReference type="Pfam" id="PF13592"/>
    </source>
</evidence>